<evidence type="ECO:0000313" key="2">
    <source>
        <dbReference type="EMBL" id="MCC9034589.1"/>
    </source>
</evidence>
<evidence type="ECO:0000313" key="3">
    <source>
        <dbReference type="Proteomes" id="UP000603715"/>
    </source>
</evidence>
<dbReference type="AlphaFoldDB" id="A0A9Q3UWH3"/>
<evidence type="ECO:0000313" key="1">
    <source>
        <dbReference type="EMBL" id="MBD3903517.1"/>
    </source>
</evidence>
<sequence>MKKAATIIFIILILLPMLFYLNPFTWGMRRVPHYEASRKTNNLLYDLNKKYNYQMKIGDVTDTLWYFRDLKHKKVTKLENFELILHTEKYSLPDLKNIENYIKDFNSNFEHKKYFDSLKVVVNYDSIIYKTKLR</sequence>
<evidence type="ECO:0000313" key="4">
    <source>
        <dbReference type="Proteomes" id="UP001107960"/>
    </source>
</evidence>
<dbReference type="EMBL" id="JAJJML010000001">
    <property type="protein sequence ID" value="MCC9034589.1"/>
    <property type="molecule type" value="Genomic_DNA"/>
</dbReference>
<dbReference type="Proteomes" id="UP001107960">
    <property type="component" value="Unassembled WGS sequence"/>
</dbReference>
<protein>
    <submittedName>
        <fullName evidence="2">Uncharacterized protein</fullName>
    </submittedName>
</protein>
<reference evidence="3" key="2">
    <citation type="submission" date="2023-07" db="EMBL/GenBank/DDBJ databases">
        <title>Description of novel Chryseobacterium sp. strain C-2.</title>
        <authorList>
            <person name="Saticioglu I.B."/>
        </authorList>
    </citation>
    <scope>NUCLEOTIDE SEQUENCE [LARGE SCALE GENOMIC DNA]</scope>
    <source>
        <strain evidence="3">C-2</strain>
    </source>
</reference>
<gene>
    <name evidence="1" type="ORF">IEW27_02755</name>
    <name evidence="2" type="ORF">LNP80_10050</name>
</gene>
<proteinExistence type="predicted"/>
<dbReference type="RefSeq" id="WP_191178155.1">
    <property type="nucleotide sequence ID" value="NZ_JACXXP010000002.1"/>
</dbReference>
<dbReference type="EMBL" id="JACXXP010000002">
    <property type="protein sequence ID" value="MBD3903517.1"/>
    <property type="molecule type" value="Genomic_DNA"/>
</dbReference>
<keyword evidence="3" id="KW-1185">Reference proteome</keyword>
<reference evidence="1" key="3">
    <citation type="submission" date="2024-05" db="EMBL/GenBank/DDBJ databases">
        <title>Description of novel Chryseobacterium sp. strain C-2.</title>
        <authorList>
            <person name="Saticioglu I.B."/>
        </authorList>
    </citation>
    <scope>NUCLEOTIDE SEQUENCE</scope>
    <source>
        <strain evidence="1">C-2</strain>
    </source>
</reference>
<dbReference type="Proteomes" id="UP000603715">
    <property type="component" value="Unassembled WGS sequence"/>
</dbReference>
<organism evidence="2 4">
    <name type="scientific">Chryseobacterium muglaense</name>
    <dbReference type="NCBI Taxonomy" id="2893752"/>
    <lineage>
        <taxon>Bacteria</taxon>
        <taxon>Pseudomonadati</taxon>
        <taxon>Bacteroidota</taxon>
        <taxon>Flavobacteriia</taxon>
        <taxon>Flavobacteriales</taxon>
        <taxon>Weeksellaceae</taxon>
        <taxon>Chryseobacterium group</taxon>
        <taxon>Chryseobacterium</taxon>
    </lineage>
</organism>
<accession>A0A9Q3UWH3</accession>
<reference evidence="2" key="1">
    <citation type="submission" date="2021-11" db="EMBL/GenBank/DDBJ databases">
        <title>Description of novel Chryseobacterium species.</title>
        <authorList>
            <person name="Saticioglu I.B."/>
            <person name="Ay H."/>
            <person name="Altun S."/>
            <person name="Duman M."/>
        </authorList>
    </citation>
    <scope>NUCLEOTIDE SEQUENCE</scope>
    <source>
        <strain evidence="2">C-39</strain>
    </source>
</reference>
<name>A0A9Q3UWH3_9FLAO</name>
<comment type="caution">
    <text evidence="2">The sequence shown here is derived from an EMBL/GenBank/DDBJ whole genome shotgun (WGS) entry which is preliminary data.</text>
</comment>